<evidence type="ECO:0000256" key="2">
    <source>
        <dbReference type="ARBA" id="ARBA00023587"/>
    </source>
</evidence>
<dbReference type="PANTHER" id="PTHR33941:SF11">
    <property type="entry name" value="BACTERIAL MICROCOMPARTMENT SHELL PROTEIN PDUJ"/>
    <property type="match status" value="1"/>
</dbReference>
<keyword evidence="4" id="KW-1283">Bacterial microcompartment</keyword>
<dbReference type="CDD" id="cd07057">
    <property type="entry name" value="BMC_CcmK"/>
    <property type="match status" value="2"/>
</dbReference>
<protein>
    <submittedName>
        <fullName evidence="6">Microcompartments protein</fullName>
    </submittedName>
</protein>
<evidence type="ECO:0000256" key="3">
    <source>
        <dbReference type="ARBA" id="ARBA00023780"/>
    </source>
</evidence>
<dbReference type="InterPro" id="IPR000249">
    <property type="entry name" value="BMC_dom"/>
</dbReference>
<sequence length="255" mass="27622">MDTNRQNSGSSERSVQNEFRDMALGLVSTQSFPAIVGTADMMLKSAGVHLVGYEKIGGGHCTAIVRGKISEVRLAVETGAQTAKQFGQFISTLVIPRPFPNLEIVLPISSRLSHLTNGGASHRLSNQAVGLLETRGFPAMVGAADAMLKAADVRLMSYERIGAGLCTAIIRGPVSDVAMAVEAGMFEAERIGELNAVMVIPRPLEDLDQTLPLASCWIEQRQPLRVPINVKEPEKEVVQLPDLQKLEVPVEEEYF</sequence>
<evidence type="ECO:0000256" key="4">
    <source>
        <dbReference type="ARBA" id="ARBA00024446"/>
    </source>
</evidence>
<dbReference type="AlphaFoldDB" id="A0A1J1LIE2"/>
<dbReference type="Gene3D" id="3.30.70.1710">
    <property type="match status" value="2"/>
</dbReference>
<dbReference type="PROSITE" id="PS51930">
    <property type="entry name" value="BMC_2"/>
    <property type="match status" value="2"/>
</dbReference>
<dbReference type="GO" id="GO:0015977">
    <property type="term" value="P:carbon fixation"/>
    <property type="evidence" value="ECO:0007669"/>
    <property type="project" value="UniProtKB-KW"/>
</dbReference>
<keyword evidence="7" id="KW-1185">Reference proteome</keyword>
<dbReference type="InterPro" id="IPR050575">
    <property type="entry name" value="BMC_shell"/>
</dbReference>
<gene>
    <name evidence="6" type="ORF">PL921440008</name>
</gene>
<comment type="similarity">
    <text evidence="3">Belongs to the bacterial microcompartments protein family. CsoS1 subfamily.</text>
</comment>
<accession>A0A1J1LIE2</accession>
<dbReference type="EMBL" id="CZDF01000144">
    <property type="protein sequence ID" value="CUR31982.1"/>
    <property type="molecule type" value="Genomic_DNA"/>
</dbReference>
<feature type="domain" description="BMC" evidence="5">
    <location>
        <begin position="23"/>
        <end position="107"/>
    </location>
</feature>
<keyword evidence="1" id="KW-0120">Carbon dioxide fixation</keyword>
<evidence type="ECO:0000313" key="7">
    <source>
        <dbReference type="Proteomes" id="UP000184315"/>
    </source>
</evidence>
<dbReference type="InterPro" id="IPR020808">
    <property type="entry name" value="Bact_microcomp_CS"/>
</dbReference>
<dbReference type="RefSeq" id="WP_072716906.1">
    <property type="nucleotide sequence ID" value="NZ_LN889760.1"/>
</dbReference>
<reference evidence="7" key="1">
    <citation type="submission" date="2015-10" db="EMBL/GenBank/DDBJ databases">
        <authorList>
            <person name="Regsiter A."/>
            <person name="william w."/>
        </authorList>
    </citation>
    <scope>NUCLEOTIDE SEQUENCE [LARGE SCALE GENOMIC DNA]</scope>
</reference>
<dbReference type="OrthoDB" id="5296101at2"/>
<evidence type="ECO:0000313" key="6">
    <source>
        <dbReference type="EMBL" id="CUR31982.1"/>
    </source>
</evidence>
<dbReference type="GO" id="GO:0031470">
    <property type="term" value="C:carboxysome"/>
    <property type="evidence" value="ECO:0007669"/>
    <property type="project" value="UniProtKB-SubCell"/>
</dbReference>
<evidence type="ECO:0000256" key="1">
    <source>
        <dbReference type="ARBA" id="ARBA00023300"/>
    </source>
</evidence>
<dbReference type="SUPFAM" id="SSF143414">
    <property type="entry name" value="CcmK-like"/>
    <property type="match status" value="2"/>
</dbReference>
<feature type="domain" description="BMC" evidence="5">
    <location>
        <begin position="128"/>
        <end position="212"/>
    </location>
</feature>
<dbReference type="Pfam" id="PF00936">
    <property type="entry name" value="BMC"/>
    <property type="match status" value="2"/>
</dbReference>
<dbReference type="Proteomes" id="UP000184315">
    <property type="component" value="Unassembled WGS sequence"/>
</dbReference>
<dbReference type="InterPro" id="IPR037233">
    <property type="entry name" value="CcmK-like_sf"/>
</dbReference>
<dbReference type="InterPro" id="IPR044872">
    <property type="entry name" value="CcmK/CsoS1_BMC"/>
</dbReference>
<proteinExistence type="inferred from homology"/>
<dbReference type="PROSITE" id="PS01139">
    <property type="entry name" value="BMC_1"/>
    <property type="match status" value="1"/>
</dbReference>
<dbReference type="SMART" id="SM00877">
    <property type="entry name" value="BMC"/>
    <property type="match status" value="2"/>
</dbReference>
<organism evidence="6 7">
    <name type="scientific">Planktothrix tepida PCC 9214</name>
    <dbReference type="NCBI Taxonomy" id="671072"/>
    <lineage>
        <taxon>Bacteria</taxon>
        <taxon>Bacillati</taxon>
        <taxon>Cyanobacteriota</taxon>
        <taxon>Cyanophyceae</taxon>
        <taxon>Oscillatoriophycideae</taxon>
        <taxon>Oscillatoriales</taxon>
        <taxon>Microcoleaceae</taxon>
        <taxon>Planktothrix</taxon>
    </lineage>
</organism>
<evidence type="ECO:0000259" key="5">
    <source>
        <dbReference type="PROSITE" id="PS51930"/>
    </source>
</evidence>
<name>A0A1J1LIE2_9CYAN</name>
<comment type="subcellular location">
    <subcellularLocation>
        <location evidence="2">Carboxysome</location>
    </subcellularLocation>
</comment>
<dbReference type="PANTHER" id="PTHR33941">
    <property type="entry name" value="PROPANEDIOL UTILIZATION PROTEIN PDUA"/>
    <property type="match status" value="1"/>
</dbReference>
<dbReference type="STRING" id="671072.PL921440008"/>